<dbReference type="HOGENOM" id="CLU_3316770_0_0_6"/>
<organism evidence="1 2">
    <name type="scientific">SAR86 cluster bacterium SAR86B</name>
    <dbReference type="NCBI Taxonomy" id="1123867"/>
    <lineage>
        <taxon>Bacteria</taxon>
        <taxon>Pseudomonadati</taxon>
        <taxon>Pseudomonadota</taxon>
        <taxon>Gammaproteobacteria</taxon>
        <taxon>SAR86 cluster</taxon>
    </lineage>
</organism>
<dbReference type="AlphaFoldDB" id="J5KIF6"/>
<proteinExistence type="predicted"/>
<accession>J5KIF6</accession>
<name>J5KIF6_9GAMM</name>
<gene>
    <name evidence="1" type="ORF">NT02SARS_1194</name>
</gene>
<evidence type="ECO:0000313" key="2">
    <source>
        <dbReference type="Proteomes" id="UP000010116"/>
    </source>
</evidence>
<dbReference type="Proteomes" id="UP000010116">
    <property type="component" value="Unassembled WGS sequence"/>
</dbReference>
<reference evidence="1 2" key="1">
    <citation type="journal article" date="2012" name="ISME J.">
        <title>Genomic insights to SAR86, an abundant and uncultivated marine bacterial lineage.</title>
        <authorList>
            <person name="Dupont C.L."/>
            <person name="Rusch D.B."/>
            <person name="Yooseph S."/>
            <person name="Lombardo M.J."/>
            <person name="Richter R.A."/>
            <person name="Valas R."/>
            <person name="Novotny M."/>
            <person name="Yee-Greenbaum J."/>
            <person name="Selengut J.D."/>
            <person name="Haft D.H."/>
            <person name="Halpern A.L."/>
            <person name="Lasken R.S."/>
            <person name="Nealson K."/>
            <person name="Friedman R."/>
            <person name="Venter J.C."/>
        </authorList>
    </citation>
    <scope>NUCLEOTIDE SEQUENCE [LARGE SCALE GENOMIC DNA]</scope>
</reference>
<evidence type="ECO:0000313" key="1">
    <source>
        <dbReference type="EMBL" id="EJP72591.1"/>
    </source>
</evidence>
<sequence length="39" mass="4451">MKNISIKAIKDTIINNKNFSLGFKTNIKHYQSLSNKAAR</sequence>
<protein>
    <submittedName>
        <fullName evidence="1">Uncharacterized protein</fullName>
    </submittedName>
</protein>
<dbReference type="EMBL" id="JH611190">
    <property type="protein sequence ID" value="EJP72591.1"/>
    <property type="molecule type" value="Genomic_DNA"/>
</dbReference>